<organism evidence="1 2">
    <name type="scientific">Eleutherodactylus coqui</name>
    <name type="common">Puerto Rican coqui</name>
    <dbReference type="NCBI Taxonomy" id="57060"/>
    <lineage>
        <taxon>Eukaryota</taxon>
        <taxon>Metazoa</taxon>
        <taxon>Chordata</taxon>
        <taxon>Craniata</taxon>
        <taxon>Vertebrata</taxon>
        <taxon>Euteleostomi</taxon>
        <taxon>Amphibia</taxon>
        <taxon>Batrachia</taxon>
        <taxon>Anura</taxon>
        <taxon>Neobatrachia</taxon>
        <taxon>Hyloidea</taxon>
        <taxon>Eleutherodactylidae</taxon>
        <taxon>Eleutherodactylinae</taxon>
        <taxon>Eleutherodactylus</taxon>
        <taxon>Eleutherodactylus</taxon>
    </lineage>
</organism>
<dbReference type="EMBL" id="WNTK01000002">
    <property type="protein sequence ID" value="KAG9490937.1"/>
    <property type="molecule type" value="Genomic_DNA"/>
</dbReference>
<comment type="caution">
    <text evidence="1">The sequence shown here is derived from an EMBL/GenBank/DDBJ whole genome shotgun (WGS) entry which is preliminary data.</text>
</comment>
<evidence type="ECO:0000313" key="1">
    <source>
        <dbReference type="EMBL" id="KAG9490937.1"/>
    </source>
</evidence>
<accession>A0A8J6FNC8</accession>
<proteinExistence type="predicted"/>
<keyword evidence="2" id="KW-1185">Reference proteome</keyword>
<protein>
    <submittedName>
        <fullName evidence="1">Uncharacterized protein</fullName>
    </submittedName>
</protein>
<reference evidence="1" key="1">
    <citation type="thesis" date="2020" institute="ProQuest LLC" country="789 East Eisenhower Parkway, Ann Arbor, MI, USA">
        <title>Comparative Genomics and Chromosome Evolution.</title>
        <authorList>
            <person name="Mudd A.B."/>
        </authorList>
    </citation>
    <scope>NUCLEOTIDE SEQUENCE</scope>
    <source>
        <strain evidence="1">HN-11 Male</strain>
        <tissue evidence="1">Kidney and liver</tissue>
    </source>
</reference>
<dbReference type="Proteomes" id="UP000770717">
    <property type="component" value="Unassembled WGS sequence"/>
</dbReference>
<gene>
    <name evidence="1" type="ORF">GDO78_006322</name>
</gene>
<sequence>MLYINETDIISGPYTFISSYGLFKFPVSMQWDLVLLLRQILTKQITIETHSNSIPIHMTAVKSCVWHSNNEWLTSLMGLLLTDSGESHVYPSGHC</sequence>
<evidence type="ECO:0000313" key="2">
    <source>
        <dbReference type="Proteomes" id="UP000770717"/>
    </source>
</evidence>
<dbReference type="AlphaFoldDB" id="A0A8J6FNC8"/>
<name>A0A8J6FNC8_ELECQ</name>